<dbReference type="InterPro" id="IPR002808">
    <property type="entry name" value="AdoCbi_amidolase"/>
</dbReference>
<dbReference type="PANTHER" id="PTHR35336:SF5">
    <property type="entry name" value="ADENOSYLCOBINAMIDE AMIDOHYDROLASE"/>
    <property type="match status" value="1"/>
</dbReference>
<organism evidence="1 2">
    <name type="scientific">Tumebacillus lacus</name>
    <dbReference type="NCBI Taxonomy" id="2995335"/>
    <lineage>
        <taxon>Bacteria</taxon>
        <taxon>Bacillati</taxon>
        <taxon>Bacillota</taxon>
        <taxon>Bacilli</taxon>
        <taxon>Bacillales</taxon>
        <taxon>Alicyclobacillaceae</taxon>
        <taxon>Tumebacillus</taxon>
    </lineage>
</organism>
<dbReference type="InterPro" id="IPR052209">
    <property type="entry name" value="CbiZ"/>
</dbReference>
<proteinExistence type="predicted"/>
<dbReference type="Proteomes" id="UP001208017">
    <property type="component" value="Unassembled WGS sequence"/>
</dbReference>
<evidence type="ECO:0000313" key="2">
    <source>
        <dbReference type="Proteomes" id="UP001208017"/>
    </source>
</evidence>
<evidence type="ECO:0000313" key="1">
    <source>
        <dbReference type="EMBL" id="MCX7569262.1"/>
    </source>
</evidence>
<name>A0ABT3WZT2_9BACL</name>
<sequence length="234" mass="24700">MKRARATGGEWIHRQMCDGALIVSGSGEFETLSSGLIGGGLGRKRYLLNLQVPHGYASDDPILDMEQRVHDLGLPVEGTTAMMTAAEVGEVVEGDRSGEQFQLRVYVTAGVGNAARAGRKRRTYPGYVAGTINIIAAIDGRLTHAALVNCLITITEAKAAALQDLGVLDAEGQVATGTTTDTVIVAATQHPEYSGVHQYAGVATELGNALADAVYQSLTASLAHLKKRTESYEC</sequence>
<dbReference type="Pfam" id="PF01955">
    <property type="entry name" value="CbiZ"/>
    <property type="match status" value="1"/>
</dbReference>
<protein>
    <submittedName>
        <fullName evidence="1">Adenosylcobinamide amidohydrolase</fullName>
    </submittedName>
</protein>
<dbReference type="RefSeq" id="WP_267150511.1">
    <property type="nucleotide sequence ID" value="NZ_JAPMLT010000002.1"/>
</dbReference>
<dbReference type="PANTHER" id="PTHR35336">
    <property type="entry name" value="ADENOSYLCOBINAMIDE AMIDOHYDROLASE"/>
    <property type="match status" value="1"/>
</dbReference>
<reference evidence="1 2" key="1">
    <citation type="submission" date="2022-11" db="EMBL/GenBank/DDBJ databases">
        <title>Study of microbial diversity in lake waters.</title>
        <authorList>
            <person name="Zhang J."/>
        </authorList>
    </citation>
    <scope>NUCLEOTIDE SEQUENCE [LARGE SCALE GENOMIC DNA]</scope>
    <source>
        <strain evidence="1 2">DT12</strain>
    </source>
</reference>
<comment type="caution">
    <text evidence="1">The sequence shown here is derived from an EMBL/GenBank/DDBJ whole genome shotgun (WGS) entry which is preliminary data.</text>
</comment>
<keyword evidence="2" id="KW-1185">Reference proteome</keyword>
<accession>A0ABT3WZT2</accession>
<gene>
    <name evidence="1" type="ORF">OS242_04755</name>
</gene>
<dbReference type="EMBL" id="JAPMLT010000002">
    <property type="protein sequence ID" value="MCX7569262.1"/>
    <property type="molecule type" value="Genomic_DNA"/>
</dbReference>